<keyword evidence="2" id="KW-1185">Reference proteome</keyword>
<comment type="caution">
    <text evidence="1">The sequence shown here is derived from an EMBL/GenBank/DDBJ whole genome shotgun (WGS) entry which is preliminary data.</text>
</comment>
<dbReference type="RefSeq" id="WP_078345987.1">
    <property type="nucleotide sequence ID" value="NZ_MBTF01000001.1"/>
</dbReference>
<evidence type="ECO:0000313" key="2">
    <source>
        <dbReference type="Proteomes" id="UP000189739"/>
    </source>
</evidence>
<dbReference type="Gene3D" id="3.30.565.10">
    <property type="entry name" value="Histidine kinase-like ATPase, C-terminal domain"/>
    <property type="match status" value="1"/>
</dbReference>
<sequence length="178" mass="20001">MSTDAKQFQFNNTAEELYPLTIAVVEFLKQQGAGEDAIRTIKLVLMELLTNSLKHCGGEQTIVDVTIAEGSITLIRHDKGNPMAINIDGHRMEWPLAGNHQGGRTINIYSDHIGLLRGALANNRQIKFFVEEIEPEETDMLQLPEHFGLMIITRACRSFDYEFDIDTCTNKFTAAIAF</sequence>
<dbReference type="EMBL" id="MBTF01000001">
    <property type="protein sequence ID" value="OOQ61807.1"/>
    <property type="molecule type" value="Genomic_DNA"/>
</dbReference>
<evidence type="ECO:0000313" key="1">
    <source>
        <dbReference type="EMBL" id="OOQ61807.1"/>
    </source>
</evidence>
<organism evidence="1 2">
    <name type="scientific">Mucilaginibacter pedocola</name>
    <dbReference type="NCBI Taxonomy" id="1792845"/>
    <lineage>
        <taxon>Bacteria</taxon>
        <taxon>Pseudomonadati</taxon>
        <taxon>Bacteroidota</taxon>
        <taxon>Sphingobacteriia</taxon>
        <taxon>Sphingobacteriales</taxon>
        <taxon>Sphingobacteriaceae</taxon>
        <taxon>Mucilaginibacter</taxon>
    </lineage>
</organism>
<dbReference type="AlphaFoldDB" id="A0A1S9PLJ3"/>
<reference evidence="1 2" key="1">
    <citation type="submission" date="2016-07" db="EMBL/GenBank/DDBJ databases">
        <title>Genomic analysis of zinc-resistant bacterium Mucilaginibacter pedocola TBZ30.</title>
        <authorList>
            <person name="Huang J."/>
            <person name="Tang J."/>
        </authorList>
    </citation>
    <scope>NUCLEOTIDE SEQUENCE [LARGE SCALE GENOMIC DNA]</scope>
    <source>
        <strain evidence="1 2">TBZ30</strain>
    </source>
</reference>
<name>A0A1S9PLJ3_9SPHI</name>
<dbReference type="SUPFAM" id="SSF55874">
    <property type="entry name" value="ATPase domain of HSP90 chaperone/DNA topoisomerase II/histidine kinase"/>
    <property type="match status" value="1"/>
</dbReference>
<proteinExistence type="predicted"/>
<gene>
    <name evidence="1" type="ORF">BC343_01700</name>
</gene>
<accession>A0A1S9PLJ3</accession>
<evidence type="ECO:0008006" key="3">
    <source>
        <dbReference type="Google" id="ProtNLM"/>
    </source>
</evidence>
<dbReference type="Proteomes" id="UP000189739">
    <property type="component" value="Unassembled WGS sequence"/>
</dbReference>
<dbReference type="STRING" id="1792845.BC343_01700"/>
<dbReference type="OrthoDB" id="947656at2"/>
<protein>
    <recommendedName>
        <fullName evidence="3">Histidine kinase/HSP90-like ATPase domain-containing protein</fullName>
    </recommendedName>
</protein>
<dbReference type="InterPro" id="IPR036890">
    <property type="entry name" value="HATPase_C_sf"/>
</dbReference>